<feature type="domain" description="Carbamoyl phosphate synthase ATP-binding" evidence="3">
    <location>
        <begin position="3"/>
        <end position="17"/>
    </location>
</feature>
<dbReference type="EMBL" id="MVIL01000860">
    <property type="protein sequence ID" value="ORB76416.1"/>
    <property type="molecule type" value="Genomic_DNA"/>
</dbReference>
<proteinExistence type="predicted"/>
<dbReference type="Gene3D" id="3.30.1490.20">
    <property type="entry name" value="ATP-grasp fold, A domain"/>
    <property type="match status" value="1"/>
</dbReference>
<feature type="non-terminal residue" evidence="4">
    <location>
        <position position="117"/>
    </location>
</feature>
<sequence length="117" mass="12643">IGFPILVKAAFGGGGRGMRIVHDDTELAEAVRSARREAASAFGDGTVFLEKFVERPRHVEVQIFGDRHGSVVHLGERECSIQRRYQKIIEEAPSTAVDESLRAELGRAAVSAGKALG</sequence>
<comment type="caution">
    <text evidence="4">The sequence shown here is derived from an EMBL/GenBank/DDBJ whole genome shotgun (WGS) entry which is preliminary data.</text>
</comment>
<evidence type="ECO:0000256" key="2">
    <source>
        <dbReference type="ARBA" id="ARBA00023267"/>
    </source>
</evidence>
<dbReference type="PROSITE" id="PS00866">
    <property type="entry name" value="CPSASE_1"/>
    <property type="match status" value="1"/>
</dbReference>
<accession>A0ABX3TC92</accession>
<evidence type="ECO:0000313" key="5">
    <source>
        <dbReference type="Proteomes" id="UP000192847"/>
    </source>
</evidence>
<reference evidence="4 5" key="1">
    <citation type="submission" date="2017-02" db="EMBL/GenBank/DDBJ databases">
        <title>The new phylogeny of genus Mycobacterium.</title>
        <authorList>
            <person name="Tortoli E."/>
            <person name="Trovato A."/>
            <person name="Cirillo D.M."/>
        </authorList>
    </citation>
    <scope>NUCLEOTIDE SEQUENCE [LARGE SCALE GENOMIC DNA]</scope>
    <source>
        <strain evidence="4 5">CCUG 56329</strain>
    </source>
</reference>
<dbReference type="Gene3D" id="3.30.470.20">
    <property type="entry name" value="ATP-grasp fold, B domain"/>
    <property type="match status" value="1"/>
</dbReference>
<dbReference type="PANTHER" id="PTHR18866">
    <property type="entry name" value="CARBOXYLASE:PYRUVATE/ACETYL-COA/PROPIONYL-COA CARBOXYLASE"/>
    <property type="match status" value="1"/>
</dbReference>
<dbReference type="InterPro" id="IPR013815">
    <property type="entry name" value="ATP_grasp_subdomain_1"/>
</dbReference>
<evidence type="ECO:0000313" key="4">
    <source>
        <dbReference type="EMBL" id="ORB76416.1"/>
    </source>
</evidence>
<keyword evidence="2" id="KW-0092">Biotin</keyword>
<dbReference type="InterPro" id="IPR005479">
    <property type="entry name" value="CPAse_ATP-bd"/>
</dbReference>
<dbReference type="SUPFAM" id="SSF56059">
    <property type="entry name" value="Glutathione synthetase ATP-binding domain-like"/>
    <property type="match status" value="1"/>
</dbReference>
<gene>
    <name evidence="4" type="ORF">BST46_30240</name>
</gene>
<protein>
    <recommendedName>
        <fullName evidence="1">biotin carboxylase</fullName>
        <ecNumber evidence="1">6.3.4.14</ecNumber>
    </recommendedName>
</protein>
<dbReference type="InterPro" id="IPR050856">
    <property type="entry name" value="Biotin_carboxylase_complex"/>
</dbReference>
<evidence type="ECO:0000256" key="1">
    <source>
        <dbReference type="ARBA" id="ARBA00013263"/>
    </source>
</evidence>
<keyword evidence="5" id="KW-1185">Reference proteome</keyword>
<organism evidence="4 5">
    <name type="scientific">Mycobacterium timonense</name>
    <dbReference type="NCBI Taxonomy" id="701043"/>
    <lineage>
        <taxon>Bacteria</taxon>
        <taxon>Bacillati</taxon>
        <taxon>Actinomycetota</taxon>
        <taxon>Actinomycetes</taxon>
        <taxon>Mycobacteriales</taxon>
        <taxon>Mycobacteriaceae</taxon>
        <taxon>Mycobacterium</taxon>
        <taxon>Mycobacterium avium complex (MAC)</taxon>
    </lineage>
</organism>
<dbReference type="EC" id="6.3.4.14" evidence="1"/>
<dbReference type="PANTHER" id="PTHR18866:SF33">
    <property type="entry name" value="METHYLCROTONOYL-COA CARBOXYLASE SUBUNIT ALPHA, MITOCHONDRIAL-RELATED"/>
    <property type="match status" value="1"/>
</dbReference>
<evidence type="ECO:0000259" key="3">
    <source>
        <dbReference type="PROSITE" id="PS00866"/>
    </source>
</evidence>
<feature type="non-terminal residue" evidence="4">
    <location>
        <position position="1"/>
    </location>
</feature>
<name>A0ABX3TC92_9MYCO</name>
<dbReference type="Proteomes" id="UP000192847">
    <property type="component" value="Unassembled WGS sequence"/>
</dbReference>
<dbReference type="Pfam" id="PF02786">
    <property type="entry name" value="CPSase_L_D2"/>
    <property type="match status" value="1"/>
</dbReference>